<dbReference type="RefSeq" id="WP_072349122.1">
    <property type="nucleotide sequence ID" value="NZ_JAWVXR010000002.1"/>
</dbReference>
<reference evidence="2 3" key="1">
    <citation type="submission" date="2018-07" db="EMBL/GenBank/DDBJ databases">
        <title>Oceanihabitans testaceum sp. nov., isolated from marine sediment.</title>
        <authorList>
            <person name="Li C.-M."/>
        </authorList>
    </citation>
    <scope>NUCLEOTIDE SEQUENCE [LARGE SCALE GENOMIC DNA]</scope>
    <source>
        <strain evidence="2 3">S9-10</strain>
    </source>
</reference>
<comment type="caution">
    <text evidence="2">The sequence shown here is derived from an EMBL/GenBank/DDBJ whole genome shotgun (WGS) entry which is preliminary data.</text>
</comment>
<dbReference type="InterPro" id="IPR032710">
    <property type="entry name" value="NTF2-like_dom_sf"/>
</dbReference>
<dbReference type="AlphaFoldDB" id="A0A368P4N2"/>
<proteinExistence type="predicted"/>
<dbReference type="Proteomes" id="UP000252249">
    <property type="component" value="Unassembled WGS sequence"/>
</dbReference>
<dbReference type="Pfam" id="PF12680">
    <property type="entry name" value="SnoaL_2"/>
    <property type="match status" value="1"/>
</dbReference>
<evidence type="ECO:0000259" key="1">
    <source>
        <dbReference type="Pfam" id="PF12680"/>
    </source>
</evidence>
<evidence type="ECO:0000313" key="2">
    <source>
        <dbReference type="EMBL" id="RCU57413.1"/>
    </source>
</evidence>
<organism evidence="2 3">
    <name type="scientific">Oceanihabitans sediminis</name>
    <dbReference type="NCBI Taxonomy" id="1812012"/>
    <lineage>
        <taxon>Bacteria</taxon>
        <taxon>Pseudomonadati</taxon>
        <taxon>Bacteroidota</taxon>
        <taxon>Flavobacteriia</taxon>
        <taxon>Flavobacteriales</taxon>
        <taxon>Flavobacteriaceae</taxon>
        <taxon>Oceanihabitans</taxon>
    </lineage>
</organism>
<protein>
    <submittedName>
        <fullName evidence="2">Nuclear transport factor 2 family protein</fullName>
    </submittedName>
</protein>
<name>A0A368P4N2_9FLAO</name>
<dbReference type="SUPFAM" id="SSF54427">
    <property type="entry name" value="NTF2-like"/>
    <property type="match status" value="1"/>
</dbReference>
<dbReference type="Gene3D" id="3.10.450.50">
    <property type="match status" value="1"/>
</dbReference>
<evidence type="ECO:0000313" key="3">
    <source>
        <dbReference type="Proteomes" id="UP000252249"/>
    </source>
</evidence>
<dbReference type="OrthoDB" id="1452256at2"/>
<accession>A0A368P4N2</accession>
<dbReference type="EMBL" id="QPIG01000002">
    <property type="protein sequence ID" value="RCU57413.1"/>
    <property type="molecule type" value="Genomic_DNA"/>
</dbReference>
<keyword evidence="3" id="KW-1185">Reference proteome</keyword>
<gene>
    <name evidence="2" type="ORF">DU428_06355</name>
</gene>
<dbReference type="InterPro" id="IPR037401">
    <property type="entry name" value="SnoaL-like"/>
</dbReference>
<feature type="domain" description="SnoaL-like" evidence="1">
    <location>
        <begin position="7"/>
        <end position="111"/>
    </location>
</feature>
<sequence>MTPKEVVEKFYNSDLANNSDAVEQCFHKDCKVNWHASDGFSILDIDALKMVFEEVRKMYNTLRFEISHLLQDGNMVTIRYTSYVTTIENPEEEIPLAHFTSIWEVEGDKIIKGYQISLLADESATSLSTF</sequence>